<dbReference type="InterPro" id="IPR011251">
    <property type="entry name" value="Luciferase-like_dom"/>
</dbReference>
<dbReference type="GO" id="GO:0016705">
    <property type="term" value="F:oxidoreductase activity, acting on paired donors, with incorporation or reduction of molecular oxygen"/>
    <property type="evidence" value="ECO:0007669"/>
    <property type="project" value="InterPro"/>
</dbReference>
<name>A0A6M2BMT0_9GAMM</name>
<gene>
    <name evidence="4" type="ORF">G7Y85_04240</name>
</gene>
<dbReference type="AlphaFoldDB" id="A0A6M2BMT0"/>
<dbReference type="Gene3D" id="3.20.20.30">
    <property type="entry name" value="Luciferase-like domain"/>
    <property type="match status" value="1"/>
</dbReference>
<proteinExistence type="predicted"/>
<comment type="caution">
    <text evidence="4">The sequence shown here is derived from an EMBL/GenBank/DDBJ whole genome shotgun (WGS) entry which is preliminary data.</text>
</comment>
<accession>A0A6M2BMT0</accession>
<keyword evidence="1" id="KW-0560">Oxidoreductase</keyword>
<dbReference type="GO" id="GO:0005829">
    <property type="term" value="C:cytosol"/>
    <property type="evidence" value="ECO:0007669"/>
    <property type="project" value="TreeGrafter"/>
</dbReference>
<evidence type="ECO:0000256" key="1">
    <source>
        <dbReference type="ARBA" id="ARBA00023002"/>
    </source>
</evidence>
<dbReference type="SUPFAM" id="SSF51679">
    <property type="entry name" value="Bacterial luciferase-like"/>
    <property type="match status" value="1"/>
</dbReference>
<evidence type="ECO:0000259" key="3">
    <source>
        <dbReference type="Pfam" id="PF00296"/>
    </source>
</evidence>
<dbReference type="GO" id="GO:0004497">
    <property type="term" value="F:monooxygenase activity"/>
    <property type="evidence" value="ECO:0007669"/>
    <property type="project" value="UniProtKB-KW"/>
</dbReference>
<feature type="domain" description="Luciferase-like" evidence="3">
    <location>
        <begin position="16"/>
        <end position="267"/>
    </location>
</feature>
<dbReference type="PANTHER" id="PTHR30137">
    <property type="entry name" value="LUCIFERASE-LIKE MONOOXYGENASE"/>
    <property type="match status" value="1"/>
</dbReference>
<dbReference type="Proteomes" id="UP000472676">
    <property type="component" value="Unassembled WGS sequence"/>
</dbReference>
<dbReference type="PANTHER" id="PTHR30137:SF8">
    <property type="entry name" value="BLR5498 PROTEIN"/>
    <property type="match status" value="1"/>
</dbReference>
<evidence type="ECO:0000313" key="4">
    <source>
        <dbReference type="EMBL" id="NGY03962.1"/>
    </source>
</evidence>
<dbReference type="InterPro" id="IPR050766">
    <property type="entry name" value="Bact_Lucif_Oxidored"/>
</dbReference>
<dbReference type="Pfam" id="PF00296">
    <property type="entry name" value="Bac_luciferase"/>
    <property type="match status" value="1"/>
</dbReference>
<keyword evidence="5" id="KW-1185">Reference proteome</keyword>
<reference evidence="4 5" key="1">
    <citation type="journal article" date="2014" name="Int. J. Syst. Evol. Microbiol.">
        <title>Solimonas terrae sp. nov., isolated from soil.</title>
        <authorList>
            <person name="Kim S.J."/>
            <person name="Moon J.Y."/>
            <person name="Weon H.Y."/>
            <person name="Ahn J.H."/>
            <person name="Chen W.M."/>
            <person name="Kwon S.W."/>
        </authorList>
    </citation>
    <scope>NUCLEOTIDE SEQUENCE [LARGE SCALE GENOMIC DNA]</scope>
    <source>
        <strain evidence="4 5">KIS83-12</strain>
    </source>
</reference>
<evidence type="ECO:0000313" key="5">
    <source>
        <dbReference type="Proteomes" id="UP000472676"/>
    </source>
</evidence>
<dbReference type="EMBL" id="JAAMOW010000002">
    <property type="protein sequence ID" value="NGY03962.1"/>
    <property type="molecule type" value="Genomic_DNA"/>
</dbReference>
<dbReference type="InterPro" id="IPR036661">
    <property type="entry name" value="Luciferase-like_sf"/>
</dbReference>
<keyword evidence="2" id="KW-0503">Monooxygenase</keyword>
<protein>
    <submittedName>
        <fullName evidence="4">LLM class flavin-dependent oxidoreductase</fullName>
    </submittedName>
</protein>
<dbReference type="RefSeq" id="WP_166252299.1">
    <property type="nucleotide sequence ID" value="NZ_JAAMOW010000002.1"/>
</dbReference>
<organism evidence="4 5">
    <name type="scientific">Solimonas terrae</name>
    <dbReference type="NCBI Taxonomy" id="1396819"/>
    <lineage>
        <taxon>Bacteria</taxon>
        <taxon>Pseudomonadati</taxon>
        <taxon>Pseudomonadota</taxon>
        <taxon>Gammaproteobacteria</taxon>
        <taxon>Nevskiales</taxon>
        <taxon>Nevskiaceae</taxon>
        <taxon>Solimonas</taxon>
    </lineage>
</organism>
<sequence length="331" mass="35649">MYTLRFDLRVPGKTPQEIADQHRAVIEMSQWADDKGCAIIGLSEHHAAEDGYSPSPLMLAAAVAAVTRNTPILIGAALLPFYDPLRLAEDMITLDHLSGGRVRYIFGIGYRPVEYQLYGLDFAQRGALADAKLERLLRALDDAGACTRMPRVTPAPFADLRARISWGGATPAAARRAGRFGLGFFAQADAPGLRETYIEASRAAGFEPGSCVLPHGDVPGMVFVHPDVEQGWREVGDYLLADATVYARWNAATRHGTTSLSQGQSVAALRAENRAHRVLDVGDAAASALRWGRLPLSPLCGGLPPALAWPYLRRIVDDVMPAIAAAKAARA</sequence>
<evidence type="ECO:0000256" key="2">
    <source>
        <dbReference type="ARBA" id="ARBA00023033"/>
    </source>
</evidence>